<dbReference type="EMBL" id="QNGE01000894">
    <property type="protein sequence ID" value="KAA3678966.1"/>
    <property type="molecule type" value="Genomic_DNA"/>
</dbReference>
<evidence type="ECO:0000259" key="1">
    <source>
        <dbReference type="PROSITE" id="PS50238"/>
    </source>
</evidence>
<accession>A0A5J4NTQ0</accession>
<keyword evidence="3" id="KW-1185">Reference proteome</keyword>
<dbReference type="CDD" id="cd00159">
    <property type="entry name" value="RhoGAP"/>
    <property type="match status" value="1"/>
</dbReference>
<proteinExistence type="predicted"/>
<dbReference type="PROSITE" id="PS50238">
    <property type="entry name" value="RHOGAP"/>
    <property type="match status" value="1"/>
</dbReference>
<dbReference type="PANTHER" id="PTHR15904:SF17">
    <property type="entry name" value="RHO-GAP DOMAIN-CONTAINING PROTEIN"/>
    <property type="match status" value="1"/>
</dbReference>
<sequence>MDRLIRKLSTSPKARQKLAIGSAKIFGVPLRYLTNSTEGQRVPRLVSTICRFLVQNGLQLQGIFRINGGVRLIESLKRQFQSTNAGLNLDRMTSSTELYALAGVLKLFLREVPGGVVPNDITTMFIQVLGELTDSRSVDLSKLEELVFQLPEENVHLLYYICHFLATVATHEAVNKMSAESLGILFGPCVFHCNLQVQGLRGQGLINQAMTLLIMHHAVVFRRFPIEPLVQKEHHTTCVSRSWLRECNSFSDDDASFHTPPSAQHHMDSASKTISSTLFTEGSDEKCNPERYELLPDIESALSGLPGYQKTSSGFLTNSARDLSDKQIANVALHWRCGRSMDCWKSTCLCEKPPFEPSTPKVPLFKPQADSLSVPEVDQTSVSGVDPLPAVRVFIQKAEYVIVTYQFFRISCSSMHTYNN</sequence>
<evidence type="ECO:0000313" key="2">
    <source>
        <dbReference type="EMBL" id="KAA3678966.1"/>
    </source>
</evidence>
<organism evidence="2 3">
    <name type="scientific">Paragonimus westermani</name>
    <dbReference type="NCBI Taxonomy" id="34504"/>
    <lineage>
        <taxon>Eukaryota</taxon>
        <taxon>Metazoa</taxon>
        <taxon>Spiralia</taxon>
        <taxon>Lophotrochozoa</taxon>
        <taxon>Platyhelminthes</taxon>
        <taxon>Trematoda</taxon>
        <taxon>Digenea</taxon>
        <taxon>Plagiorchiida</taxon>
        <taxon>Troglotremata</taxon>
        <taxon>Troglotrematidae</taxon>
        <taxon>Paragonimus</taxon>
    </lineage>
</organism>
<comment type="caution">
    <text evidence="2">The sequence shown here is derived from an EMBL/GenBank/DDBJ whole genome shotgun (WGS) entry which is preliminary data.</text>
</comment>
<dbReference type="PANTHER" id="PTHR15904">
    <property type="entry name" value="FAM13"/>
    <property type="match status" value="1"/>
</dbReference>
<name>A0A5J4NTQ0_9TREM</name>
<dbReference type="AlphaFoldDB" id="A0A5J4NTQ0"/>
<gene>
    <name evidence="2" type="ORF">DEA37_0003494</name>
</gene>
<dbReference type="Proteomes" id="UP000324629">
    <property type="component" value="Unassembled WGS sequence"/>
</dbReference>
<dbReference type="GO" id="GO:0007165">
    <property type="term" value="P:signal transduction"/>
    <property type="evidence" value="ECO:0007669"/>
    <property type="project" value="InterPro"/>
</dbReference>
<dbReference type="Gene3D" id="1.10.555.10">
    <property type="entry name" value="Rho GTPase activation protein"/>
    <property type="match status" value="1"/>
</dbReference>
<protein>
    <recommendedName>
        <fullName evidence="1">Rho-GAP domain-containing protein</fullName>
    </recommendedName>
</protein>
<evidence type="ECO:0000313" key="3">
    <source>
        <dbReference type="Proteomes" id="UP000324629"/>
    </source>
</evidence>
<feature type="domain" description="Rho-GAP" evidence="1">
    <location>
        <begin position="28"/>
        <end position="221"/>
    </location>
</feature>
<dbReference type="SMART" id="SM00324">
    <property type="entry name" value="RhoGAP"/>
    <property type="match status" value="1"/>
</dbReference>
<dbReference type="SUPFAM" id="SSF48350">
    <property type="entry name" value="GTPase activation domain, GAP"/>
    <property type="match status" value="1"/>
</dbReference>
<dbReference type="InterPro" id="IPR039102">
    <property type="entry name" value="FAM13"/>
</dbReference>
<dbReference type="InterPro" id="IPR000198">
    <property type="entry name" value="RhoGAP_dom"/>
</dbReference>
<reference evidence="2 3" key="1">
    <citation type="journal article" date="2019" name="Gigascience">
        <title>Whole-genome sequence of the oriental lung fluke Paragonimus westermani.</title>
        <authorList>
            <person name="Oey H."/>
            <person name="Zakrzewski M."/>
            <person name="Narain K."/>
            <person name="Devi K.R."/>
            <person name="Agatsuma T."/>
            <person name="Nawaratna S."/>
            <person name="Gobert G.N."/>
            <person name="Jones M.K."/>
            <person name="Ragan M.A."/>
            <person name="McManus D.P."/>
            <person name="Krause L."/>
        </authorList>
    </citation>
    <scope>NUCLEOTIDE SEQUENCE [LARGE SCALE GENOMIC DNA]</scope>
    <source>
        <strain evidence="2 3">IND2009</strain>
    </source>
</reference>
<dbReference type="Pfam" id="PF00620">
    <property type="entry name" value="RhoGAP"/>
    <property type="match status" value="1"/>
</dbReference>
<dbReference type="InterPro" id="IPR008936">
    <property type="entry name" value="Rho_GTPase_activation_prot"/>
</dbReference>